<dbReference type="PANTHER" id="PTHR22937:SF222">
    <property type="entry name" value="RING-TYPE E3 UBIQUITIN TRANSFERASE"/>
    <property type="match status" value="1"/>
</dbReference>
<evidence type="ECO:0000256" key="8">
    <source>
        <dbReference type="PROSITE-ProRule" id="PRU00175"/>
    </source>
</evidence>
<dbReference type="PANTHER" id="PTHR22937">
    <property type="entry name" value="E3 UBIQUITIN-PROTEIN LIGASE RNF165"/>
    <property type="match status" value="1"/>
</dbReference>
<dbReference type="InterPro" id="IPR001841">
    <property type="entry name" value="Znf_RING"/>
</dbReference>
<dbReference type="GO" id="GO:0008270">
    <property type="term" value="F:zinc ion binding"/>
    <property type="evidence" value="ECO:0007669"/>
    <property type="project" value="UniProtKB-KW"/>
</dbReference>
<keyword evidence="6" id="KW-0833">Ubl conjugation pathway</keyword>
<dbReference type="AlphaFoldDB" id="A0ABD3S2G9"/>
<accession>A0ABD3S2G9</accession>
<evidence type="ECO:0000259" key="9">
    <source>
        <dbReference type="PROSITE" id="PS50089"/>
    </source>
</evidence>
<keyword evidence="4" id="KW-0479">Metal-binding</keyword>
<dbReference type="SUPFAM" id="SSF57850">
    <property type="entry name" value="RING/U-box"/>
    <property type="match status" value="1"/>
</dbReference>
<evidence type="ECO:0000256" key="7">
    <source>
        <dbReference type="ARBA" id="ARBA00022833"/>
    </source>
</evidence>
<sequence>MYNEDMRYNDVQLVVSKKYAKATRMGHRNTQFSGHKIEMETDQQGQSHLHPQPCFFYGNVANIPQPNFHSVVPAPVNQGFFNLHHMPEQHDNALFYGPQYNALQPQHPSSHYSPYLAPLSSVQVNQVAHDIRGSFKRKNAEGAFANNQYHTALAGPSSLASMIARPVESHIGQMELTVESGPLRSVRNRPAVIEHNPSHLIQGNYVGPPVQFPGNPSLDVHFGVNNGDNGTYAWSQAPNLPYVHACVNVARLESGHSGIQGYQMTASNRSSTGFLHPPISQGHPNCHQPMQEVRGYNVNFPSQMATSTSHRIPTTSSSNTSYLALVPPTGFRLYRPHQREIVLDSNARHRSLPQLRVLPVDNVAPGYYEVGDSFDQHRDMRLDIDQMSYEELLALGERIGCVGTGLYEEFIENNLNIRTFTSSAACVNIGEATCPDHQINFCVICQNDYEDEENIGTLDCEHEYHGECIKKWLLVKNTCPVCKSTALSVKGKKDL</sequence>
<dbReference type="Pfam" id="PF13639">
    <property type="entry name" value="zf-RING_2"/>
    <property type="match status" value="1"/>
</dbReference>
<evidence type="ECO:0000256" key="1">
    <source>
        <dbReference type="ARBA" id="ARBA00000900"/>
    </source>
</evidence>
<evidence type="ECO:0000256" key="5">
    <source>
        <dbReference type="ARBA" id="ARBA00022771"/>
    </source>
</evidence>
<evidence type="ECO:0000313" key="11">
    <source>
        <dbReference type="Proteomes" id="UP001634393"/>
    </source>
</evidence>
<organism evidence="10 11">
    <name type="scientific">Penstemon smallii</name>
    <dbReference type="NCBI Taxonomy" id="265156"/>
    <lineage>
        <taxon>Eukaryota</taxon>
        <taxon>Viridiplantae</taxon>
        <taxon>Streptophyta</taxon>
        <taxon>Embryophyta</taxon>
        <taxon>Tracheophyta</taxon>
        <taxon>Spermatophyta</taxon>
        <taxon>Magnoliopsida</taxon>
        <taxon>eudicotyledons</taxon>
        <taxon>Gunneridae</taxon>
        <taxon>Pentapetalae</taxon>
        <taxon>asterids</taxon>
        <taxon>lamiids</taxon>
        <taxon>Lamiales</taxon>
        <taxon>Plantaginaceae</taxon>
        <taxon>Cheloneae</taxon>
        <taxon>Penstemon</taxon>
    </lineage>
</organism>
<evidence type="ECO:0000256" key="3">
    <source>
        <dbReference type="ARBA" id="ARBA00022679"/>
    </source>
</evidence>
<dbReference type="GO" id="GO:0061630">
    <property type="term" value="F:ubiquitin protein ligase activity"/>
    <property type="evidence" value="ECO:0007669"/>
    <property type="project" value="UniProtKB-EC"/>
</dbReference>
<keyword evidence="3" id="KW-0808">Transferase</keyword>
<evidence type="ECO:0000256" key="2">
    <source>
        <dbReference type="ARBA" id="ARBA00012483"/>
    </source>
</evidence>
<dbReference type="SMART" id="SM00184">
    <property type="entry name" value="RING"/>
    <property type="match status" value="1"/>
</dbReference>
<dbReference type="EMBL" id="JBJXBP010000007">
    <property type="protein sequence ID" value="KAL3818685.1"/>
    <property type="molecule type" value="Genomic_DNA"/>
</dbReference>
<feature type="domain" description="RING-type" evidence="9">
    <location>
        <begin position="442"/>
        <end position="483"/>
    </location>
</feature>
<dbReference type="EC" id="2.3.2.27" evidence="2"/>
<dbReference type="Proteomes" id="UP001634393">
    <property type="component" value="Unassembled WGS sequence"/>
</dbReference>
<dbReference type="InterPro" id="IPR013083">
    <property type="entry name" value="Znf_RING/FYVE/PHD"/>
</dbReference>
<protein>
    <recommendedName>
        <fullName evidence="2">RING-type E3 ubiquitin transferase</fullName>
        <ecNumber evidence="2">2.3.2.27</ecNumber>
    </recommendedName>
</protein>
<gene>
    <name evidence="10" type="ORF">ACJIZ3_004590</name>
</gene>
<comment type="caution">
    <text evidence="10">The sequence shown here is derived from an EMBL/GenBank/DDBJ whole genome shotgun (WGS) entry which is preliminary data.</text>
</comment>
<keyword evidence="5 8" id="KW-0863">Zinc-finger</keyword>
<keyword evidence="7" id="KW-0862">Zinc</keyword>
<name>A0ABD3S2G9_9LAMI</name>
<dbReference type="InterPro" id="IPR045191">
    <property type="entry name" value="MBR1/2-like"/>
</dbReference>
<evidence type="ECO:0000256" key="6">
    <source>
        <dbReference type="ARBA" id="ARBA00022786"/>
    </source>
</evidence>
<proteinExistence type="predicted"/>
<reference evidence="10 11" key="1">
    <citation type="submission" date="2024-12" db="EMBL/GenBank/DDBJ databases">
        <title>The unique morphological basis and parallel evolutionary history of personate flowers in Penstemon.</title>
        <authorList>
            <person name="Depatie T.H."/>
            <person name="Wessinger C.A."/>
        </authorList>
    </citation>
    <scope>NUCLEOTIDE SEQUENCE [LARGE SCALE GENOMIC DNA]</scope>
    <source>
        <strain evidence="10">WTNN_2</strain>
        <tissue evidence="10">Leaf</tissue>
    </source>
</reference>
<evidence type="ECO:0000313" key="10">
    <source>
        <dbReference type="EMBL" id="KAL3818685.1"/>
    </source>
</evidence>
<dbReference type="Gene3D" id="3.30.40.10">
    <property type="entry name" value="Zinc/RING finger domain, C3HC4 (zinc finger)"/>
    <property type="match status" value="1"/>
</dbReference>
<evidence type="ECO:0000256" key="4">
    <source>
        <dbReference type="ARBA" id="ARBA00022723"/>
    </source>
</evidence>
<keyword evidence="11" id="KW-1185">Reference proteome</keyword>
<comment type="catalytic activity">
    <reaction evidence="1">
        <text>S-ubiquitinyl-[E2 ubiquitin-conjugating enzyme]-L-cysteine + [acceptor protein]-L-lysine = [E2 ubiquitin-conjugating enzyme]-L-cysteine + N(6)-ubiquitinyl-[acceptor protein]-L-lysine.</text>
        <dbReference type="EC" id="2.3.2.27"/>
    </reaction>
</comment>
<dbReference type="PROSITE" id="PS50089">
    <property type="entry name" value="ZF_RING_2"/>
    <property type="match status" value="1"/>
</dbReference>